<proteinExistence type="predicted"/>
<dbReference type="InterPro" id="IPR048933">
    <property type="entry name" value="B_lactamase-like_C"/>
</dbReference>
<dbReference type="PANTHER" id="PTHR23131">
    <property type="entry name" value="ENDORIBONUCLEASE LACTB2"/>
    <property type="match status" value="1"/>
</dbReference>
<dbReference type="SMART" id="SM00849">
    <property type="entry name" value="Lactamase_B"/>
    <property type="match status" value="1"/>
</dbReference>
<evidence type="ECO:0000313" key="2">
    <source>
        <dbReference type="EMBL" id="GLH68496.1"/>
    </source>
</evidence>
<dbReference type="InterPro" id="IPR036866">
    <property type="entry name" value="RibonucZ/Hydroxyglut_hydro"/>
</dbReference>
<dbReference type="InterPro" id="IPR050662">
    <property type="entry name" value="Sec-metab_biosynth-thioest"/>
</dbReference>
<evidence type="ECO:0000259" key="1">
    <source>
        <dbReference type="SMART" id="SM00849"/>
    </source>
</evidence>
<name>A0ABQ5Q256_9BACT</name>
<dbReference type="Pfam" id="PF21221">
    <property type="entry name" value="B_lactamase-like_C"/>
    <property type="match status" value="1"/>
</dbReference>
<dbReference type="RefSeq" id="WP_285721967.1">
    <property type="nucleotide sequence ID" value="NZ_BSDD01000001.1"/>
</dbReference>
<gene>
    <name evidence="2" type="ORF">GETHPA_00290</name>
</gene>
<comment type="caution">
    <text evidence="2">The sequence shown here is derived from an EMBL/GenBank/DDBJ whole genome shotgun (WGS) entry which is preliminary data.</text>
</comment>
<accession>A0ABQ5Q256</accession>
<feature type="domain" description="Metallo-beta-lactamase" evidence="1">
    <location>
        <begin position="34"/>
        <end position="246"/>
    </location>
</feature>
<dbReference type="InterPro" id="IPR036388">
    <property type="entry name" value="WH-like_DNA-bd_sf"/>
</dbReference>
<sequence>METTHPHPPAPGEVLEVAKGVRWARMPLPFALDHVNVWLLEDGEGWTAVDTGLAWEPTRTAWEAILAGHPLRRLVVTHLHPDHLGLAAWLQQRTAVPVWMTQAEYATAHLWLHEVAGFGHEALYASLRAHGLEGPRIETLERRGNTYRTGAPELPATFRPIFDGERLAIGAGHWRVVSGHGHSPDHASLHGEEARVLISGDMLLPRITTNISAYVVAPEADTLGLYLASLDRMEALPEELLVLPSHGLPFRGLRKRIDQLRAHHDHRCGLLRAACATGPRSAASLLPVLFERDIADPFQTLFAMGECIAHLTHLEHEGSLTRTQEGGVFRFATRAGRASR</sequence>
<evidence type="ECO:0000313" key="3">
    <source>
        <dbReference type="Proteomes" id="UP001165089"/>
    </source>
</evidence>
<dbReference type="EMBL" id="BSDD01000001">
    <property type="protein sequence ID" value="GLH68496.1"/>
    <property type="molecule type" value="Genomic_DNA"/>
</dbReference>
<dbReference type="SUPFAM" id="SSF56281">
    <property type="entry name" value="Metallo-hydrolase/oxidoreductase"/>
    <property type="match status" value="1"/>
</dbReference>
<dbReference type="Pfam" id="PF00753">
    <property type="entry name" value="Lactamase_B"/>
    <property type="match status" value="1"/>
</dbReference>
<dbReference type="Proteomes" id="UP001165089">
    <property type="component" value="Unassembled WGS sequence"/>
</dbReference>
<organism evidence="2 3">
    <name type="scientific">Geothrix rubra</name>
    <dbReference type="NCBI Taxonomy" id="2927977"/>
    <lineage>
        <taxon>Bacteria</taxon>
        <taxon>Pseudomonadati</taxon>
        <taxon>Acidobacteriota</taxon>
        <taxon>Holophagae</taxon>
        <taxon>Holophagales</taxon>
        <taxon>Holophagaceae</taxon>
        <taxon>Geothrix</taxon>
    </lineage>
</organism>
<dbReference type="PANTHER" id="PTHR23131:SF4">
    <property type="entry name" value="METALLO-BETA-LACTAMASE SUPERFAMILY POTEIN"/>
    <property type="match status" value="1"/>
</dbReference>
<dbReference type="GO" id="GO:0016787">
    <property type="term" value="F:hydrolase activity"/>
    <property type="evidence" value="ECO:0007669"/>
    <property type="project" value="UniProtKB-KW"/>
</dbReference>
<protein>
    <submittedName>
        <fullName evidence="2">MBL fold hydrolase</fullName>
    </submittedName>
</protein>
<dbReference type="InterPro" id="IPR001279">
    <property type="entry name" value="Metallo-B-lactamas"/>
</dbReference>
<dbReference type="Gene3D" id="1.10.10.10">
    <property type="entry name" value="Winged helix-like DNA-binding domain superfamily/Winged helix DNA-binding domain"/>
    <property type="match status" value="1"/>
</dbReference>
<dbReference type="Gene3D" id="3.60.15.10">
    <property type="entry name" value="Ribonuclease Z/Hydroxyacylglutathione hydrolase-like"/>
    <property type="match status" value="1"/>
</dbReference>
<keyword evidence="3" id="KW-1185">Reference proteome</keyword>
<keyword evidence="2" id="KW-0378">Hydrolase</keyword>
<reference evidence="2 3" key="1">
    <citation type="journal article" date="2023" name="Antonie Van Leeuwenhoek">
        <title>Mesoterricola silvestris gen. nov., sp. nov., Mesoterricola sediminis sp. nov., Geothrix oryzae sp. nov., Geothrix edaphica sp. nov., Geothrix rubra sp. nov., and Geothrix limicola sp. nov., six novel members of Acidobacteriota isolated from soils.</title>
        <authorList>
            <person name="Itoh H."/>
            <person name="Sugisawa Y."/>
            <person name="Mise K."/>
            <person name="Xu Z."/>
            <person name="Kuniyasu M."/>
            <person name="Ushijima N."/>
            <person name="Kawano K."/>
            <person name="Kobayashi E."/>
            <person name="Shiratori Y."/>
            <person name="Masuda Y."/>
            <person name="Senoo K."/>
        </authorList>
    </citation>
    <scope>NUCLEOTIDE SEQUENCE [LARGE SCALE GENOMIC DNA]</scope>
    <source>
        <strain evidence="2 3">Red803</strain>
    </source>
</reference>